<protein>
    <recommendedName>
        <fullName evidence="4">Sialate O-acetylesterase domain-containing protein</fullName>
    </recommendedName>
</protein>
<dbReference type="Pfam" id="PF22633">
    <property type="entry name" value="F5_F8_type_C_2"/>
    <property type="match status" value="1"/>
</dbReference>
<evidence type="ECO:0000256" key="3">
    <source>
        <dbReference type="SAM" id="SignalP"/>
    </source>
</evidence>
<feature type="domain" description="Sialate O-acetylesterase" evidence="4">
    <location>
        <begin position="108"/>
        <end position="208"/>
    </location>
</feature>
<feature type="signal peptide" evidence="3">
    <location>
        <begin position="1"/>
        <end position="20"/>
    </location>
</feature>
<dbReference type="SUPFAM" id="SSF52266">
    <property type="entry name" value="SGNH hydrolase"/>
    <property type="match status" value="1"/>
</dbReference>
<dbReference type="SUPFAM" id="SSF49785">
    <property type="entry name" value="Galactose-binding domain-like"/>
    <property type="match status" value="1"/>
</dbReference>
<comment type="caution">
    <text evidence="5">The sequence shown here is derived from an EMBL/GenBank/DDBJ whole genome shotgun (WGS) entry which is preliminary data.</text>
</comment>
<dbReference type="InterPro" id="IPR036514">
    <property type="entry name" value="SGNH_hydro_sf"/>
</dbReference>
<keyword evidence="1" id="KW-0378">Hydrolase</keyword>
<evidence type="ECO:0000256" key="1">
    <source>
        <dbReference type="ARBA" id="ARBA00022801"/>
    </source>
</evidence>
<evidence type="ECO:0000256" key="2">
    <source>
        <dbReference type="SAM" id="MobiDB-lite"/>
    </source>
</evidence>
<feature type="compositionally biased region" description="Low complexity" evidence="2">
    <location>
        <begin position="258"/>
        <end position="274"/>
    </location>
</feature>
<feature type="region of interest" description="Disordered" evidence="2">
    <location>
        <begin position="258"/>
        <end position="277"/>
    </location>
</feature>
<dbReference type="PANTHER" id="PTHR22901:SF0">
    <property type="entry name" value="SIALATE O-ACETYLESTERASE"/>
    <property type="match status" value="1"/>
</dbReference>
<dbReference type="Gene3D" id="3.40.50.1110">
    <property type="entry name" value="SGNH hydrolase"/>
    <property type="match status" value="1"/>
</dbReference>
<dbReference type="InterPro" id="IPR005181">
    <property type="entry name" value="SASA"/>
</dbReference>
<dbReference type="RefSeq" id="WP_345325432.1">
    <property type="nucleotide sequence ID" value="NZ_BAABGA010000054.1"/>
</dbReference>
<dbReference type="InterPro" id="IPR008979">
    <property type="entry name" value="Galactose-bd-like_sf"/>
</dbReference>
<dbReference type="Gene3D" id="2.60.40.10">
    <property type="entry name" value="Immunoglobulins"/>
    <property type="match status" value="1"/>
</dbReference>
<dbReference type="Pfam" id="PF03629">
    <property type="entry name" value="SASA"/>
    <property type="match status" value="2"/>
</dbReference>
<accession>A0ABP8N4I3</accession>
<organism evidence="5 6">
    <name type="scientific">Novipirellula rosea</name>
    <dbReference type="NCBI Taxonomy" id="1031540"/>
    <lineage>
        <taxon>Bacteria</taxon>
        <taxon>Pseudomonadati</taxon>
        <taxon>Planctomycetota</taxon>
        <taxon>Planctomycetia</taxon>
        <taxon>Pirellulales</taxon>
        <taxon>Pirellulaceae</taxon>
        <taxon>Novipirellula</taxon>
    </lineage>
</organism>
<gene>
    <name evidence="5" type="ORF">GCM10023156_43430</name>
</gene>
<keyword evidence="3" id="KW-0732">Signal</keyword>
<evidence type="ECO:0000313" key="5">
    <source>
        <dbReference type="EMBL" id="GAA4461212.1"/>
    </source>
</evidence>
<dbReference type="InterPro" id="IPR039329">
    <property type="entry name" value="SIAE"/>
</dbReference>
<dbReference type="Gene3D" id="2.60.120.260">
    <property type="entry name" value="Galactose-binding domain-like"/>
    <property type="match status" value="1"/>
</dbReference>
<sequence length="661" mass="72737">MKQVLAFTLFLLLPTPLVSAAELKLASVFSDHMVLQREQSVPVWGVANAGESITVKFANQTKTTTADENGKWQVELDSMKANAEPQSLVVESGKEPNRVELTDVLVGEVWLASGQSNMEWEMQMKADSKADIPNSTHSNLRLFAVPLTTALTPQDDVDANWTRSSPETSASFSAIGYYFGLRLHEELGVPVGMIQSAWGGTRIEPWTSVDGFEAVPALRSEADRIRSQTPGTPEYRKSQEAHLQQVQQWTESLKTALQQNQAAPPLPTQPTTLAKSHGTPTALYNAMIHPLVPMAIRGAIWYQGESNHGEGLGYVDKKKALLASWRNAFKQPELPFYFVQIAPYQYGEEDPEILARFWVAQRECMKIPNTGMAVITDIAELKDIHPQHKKEVARRLSLWALADTYGQADIDPSGPLYANHKVDGSAIRVMFSNADSGLTSRDGKPLSDFEIAGIDGNFHPATATIDGNQVVVQSPNVPEPKQVRFGWNKLAMPNLMDKDGLPVCSFHTHWPIDPTLGYNLALGCTWESSDPNAWGWNSGLTDGVWGNRNPQCFATGVSDEFPKSVTIDLKKTQTINLVRFGVPDVGSTKTVAISVSEDGKTFQEVGTHSFGQGKAERAVIEFDDTTARFVRLTYVDHHSGLAGGYNNTFAFTSEAEVYRAK</sequence>
<feature type="chain" id="PRO_5045983816" description="Sialate O-acetylesterase domain-containing protein" evidence="3">
    <location>
        <begin position="21"/>
        <end position="661"/>
    </location>
</feature>
<evidence type="ECO:0000259" key="4">
    <source>
        <dbReference type="Pfam" id="PF03629"/>
    </source>
</evidence>
<dbReference type="Proteomes" id="UP001500840">
    <property type="component" value="Unassembled WGS sequence"/>
</dbReference>
<keyword evidence="6" id="KW-1185">Reference proteome</keyword>
<feature type="domain" description="Sialate O-acetylesterase" evidence="4">
    <location>
        <begin position="281"/>
        <end position="388"/>
    </location>
</feature>
<dbReference type="PANTHER" id="PTHR22901">
    <property type="entry name" value="SIALATE O-ACETYLESTERASE"/>
    <property type="match status" value="1"/>
</dbReference>
<name>A0ABP8N4I3_9BACT</name>
<proteinExistence type="predicted"/>
<reference evidence="6" key="1">
    <citation type="journal article" date="2019" name="Int. J. Syst. Evol. Microbiol.">
        <title>The Global Catalogue of Microorganisms (GCM) 10K type strain sequencing project: providing services to taxonomists for standard genome sequencing and annotation.</title>
        <authorList>
            <consortium name="The Broad Institute Genomics Platform"/>
            <consortium name="The Broad Institute Genome Sequencing Center for Infectious Disease"/>
            <person name="Wu L."/>
            <person name="Ma J."/>
        </authorList>
    </citation>
    <scope>NUCLEOTIDE SEQUENCE [LARGE SCALE GENOMIC DNA]</scope>
    <source>
        <strain evidence="6">JCM 17759</strain>
    </source>
</reference>
<dbReference type="InterPro" id="IPR013783">
    <property type="entry name" value="Ig-like_fold"/>
</dbReference>
<evidence type="ECO:0000313" key="6">
    <source>
        <dbReference type="Proteomes" id="UP001500840"/>
    </source>
</evidence>
<dbReference type="EMBL" id="BAABGA010000054">
    <property type="protein sequence ID" value="GAA4461212.1"/>
    <property type="molecule type" value="Genomic_DNA"/>
</dbReference>